<organism evidence="2 3">
    <name type="scientific">Salpingoeca rosetta (strain ATCC 50818 / BSB-021)</name>
    <dbReference type="NCBI Taxonomy" id="946362"/>
    <lineage>
        <taxon>Eukaryota</taxon>
        <taxon>Choanoflagellata</taxon>
        <taxon>Craspedida</taxon>
        <taxon>Salpingoecidae</taxon>
        <taxon>Salpingoeca</taxon>
    </lineage>
</organism>
<feature type="compositionally biased region" description="Basic residues" evidence="1">
    <location>
        <begin position="262"/>
        <end position="291"/>
    </location>
</feature>
<feature type="compositionally biased region" description="Pro residues" evidence="1">
    <location>
        <begin position="409"/>
        <end position="419"/>
    </location>
</feature>
<proteinExistence type="predicted"/>
<dbReference type="GeneID" id="16077172"/>
<evidence type="ECO:0000313" key="3">
    <source>
        <dbReference type="Proteomes" id="UP000007799"/>
    </source>
</evidence>
<feature type="region of interest" description="Disordered" evidence="1">
    <location>
        <begin position="194"/>
        <end position="233"/>
    </location>
</feature>
<sequence>MCDCEPPPPVQAQEVPQTVDRHRAMELFRKARDMIRKAQQLYPESKACFMYHVPNPDKVQEGHTKCFLHGFCRKSSIHIHDKDSNMVPRNTAHFRTVPQAVVEDYTSKKHAFNMAKKDLHASKNHAPSAEAQAAYEDALQEFVISHESHQYYTMLNCVTRFYLLFCNESELNRRANAASKLRNLCKHCHPPNAEGAPDVSMKHQLPPPQAHPAMQHPSLDPSLAGTPGIDFRTDHLRPELRNDLQHINLPHPIDSVDPGPQHPHHHHHPHHGHHPHQQHPAHAHAHHHHQLHPPPPHAIAPPPHSHSHVPPMSHAPQHPHMPPFSHAPQHPHMPQMQQPGMPLSQQPTLPHPVHPPPPPLPMSMVPPQSLPQHHHPHLGQPTHMHSPSVSHAPVPHMTMAHMQHHVPHQLPPHPHPTLPPATFASEEDMHMPPPSSDMKRSPSQAPVASKRHRP</sequence>
<feature type="compositionally biased region" description="Pro residues" evidence="1">
    <location>
        <begin position="349"/>
        <end position="361"/>
    </location>
</feature>
<protein>
    <submittedName>
        <fullName evidence="2">Uncharacterized protein</fullName>
    </submittedName>
</protein>
<feature type="region of interest" description="Disordered" evidence="1">
    <location>
        <begin position="406"/>
        <end position="454"/>
    </location>
</feature>
<feature type="compositionally biased region" description="Pro residues" evidence="1">
    <location>
        <begin position="292"/>
        <end position="304"/>
    </location>
</feature>
<accession>F2U2M2</accession>
<dbReference type="AlphaFoldDB" id="F2U2M2"/>
<evidence type="ECO:0000256" key="1">
    <source>
        <dbReference type="SAM" id="MobiDB-lite"/>
    </source>
</evidence>
<dbReference type="InParanoid" id="F2U2M2"/>
<feature type="compositionally biased region" description="Low complexity" evidence="1">
    <location>
        <begin position="362"/>
        <end position="371"/>
    </location>
</feature>
<dbReference type="RefSeq" id="XP_004996581.1">
    <property type="nucleotide sequence ID" value="XM_004996524.1"/>
</dbReference>
<evidence type="ECO:0000313" key="2">
    <source>
        <dbReference type="EMBL" id="EGD81377.1"/>
    </source>
</evidence>
<keyword evidence="3" id="KW-1185">Reference proteome</keyword>
<dbReference type="Proteomes" id="UP000007799">
    <property type="component" value="Unassembled WGS sequence"/>
</dbReference>
<dbReference type="EMBL" id="GL832959">
    <property type="protein sequence ID" value="EGD81377.1"/>
    <property type="molecule type" value="Genomic_DNA"/>
</dbReference>
<reference evidence="2" key="1">
    <citation type="submission" date="2009-08" db="EMBL/GenBank/DDBJ databases">
        <title>Annotation of Salpingoeca rosetta.</title>
        <authorList>
            <consortium name="The Broad Institute Genome Sequencing Platform"/>
            <person name="Russ C."/>
            <person name="Cuomo C."/>
            <person name="Burger G."/>
            <person name="Gray M.W."/>
            <person name="Holland P.W.H."/>
            <person name="King N."/>
            <person name="Lang F.B.F."/>
            <person name="Roger A.J."/>
            <person name="Ruiz-Trillo I."/>
            <person name="Young S.K."/>
            <person name="Zeng Q."/>
            <person name="Gargeya S."/>
            <person name="Alvarado L."/>
            <person name="Berlin A."/>
            <person name="Chapman S.B."/>
            <person name="Chen Z."/>
            <person name="Freedman E."/>
            <person name="Gellesch M."/>
            <person name="Goldberg J."/>
            <person name="Griggs A."/>
            <person name="Gujja S."/>
            <person name="Heilman E."/>
            <person name="Heiman D."/>
            <person name="Howarth C."/>
            <person name="Mehta T."/>
            <person name="Neiman D."/>
            <person name="Pearson M."/>
            <person name="Roberts A."/>
            <person name="Saif S."/>
            <person name="Shea T."/>
            <person name="Shenoy N."/>
            <person name="Sisk P."/>
            <person name="Stolte C."/>
            <person name="Sykes S."/>
            <person name="White J."/>
            <person name="Yandava C."/>
            <person name="Haas B."/>
            <person name="Nusbaum C."/>
            <person name="Birren B."/>
        </authorList>
    </citation>
    <scope>NUCLEOTIDE SEQUENCE</scope>
    <source>
        <strain evidence="2">ATCC 50818</strain>
    </source>
</reference>
<feature type="compositionally biased region" description="Low complexity" evidence="1">
    <location>
        <begin position="326"/>
        <end position="347"/>
    </location>
</feature>
<name>F2U2M2_SALR5</name>
<gene>
    <name evidence="2" type="ORF">PTSG_02096</name>
</gene>
<dbReference type="KEGG" id="sre:PTSG_02096"/>
<feature type="region of interest" description="Disordered" evidence="1">
    <location>
        <begin position="248"/>
        <end position="388"/>
    </location>
</feature>